<dbReference type="Proteomes" id="UP000192578">
    <property type="component" value="Unassembled WGS sequence"/>
</dbReference>
<evidence type="ECO:0000313" key="8">
    <source>
        <dbReference type="EMBL" id="OQV26124.1"/>
    </source>
</evidence>
<evidence type="ECO:0000256" key="6">
    <source>
        <dbReference type="SAM" id="MobiDB-lite"/>
    </source>
</evidence>
<dbReference type="PROSITE" id="PS50292">
    <property type="entry name" value="PEROXIDASE_3"/>
    <property type="match status" value="1"/>
</dbReference>
<keyword evidence="4 7" id="KW-0732">Signal</keyword>
<evidence type="ECO:0000256" key="2">
    <source>
        <dbReference type="ARBA" id="ARBA00022525"/>
    </source>
</evidence>
<organism evidence="8 9">
    <name type="scientific">Hypsibius exemplaris</name>
    <name type="common">Freshwater tardigrade</name>
    <dbReference type="NCBI Taxonomy" id="2072580"/>
    <lineage>
        <taxon>Eukaryota</taxon>
        <taxon>Metazoa</taxon>
        <taxon>Ecdysozoa</taxon>
        <taxon>Tardigrada</taxon>
        <taxon>Eutardigrada</taxon>
        <taxon>Parachela</taxon>
        <taxon>Hypsibioidea</taxon>
        <taxon>Hypsibiidae</taxon>
        <taxon>Hypsibius</taxon>
    </lineage>
</organism>
<keyword evidence="3 8" id="KW-0575">Peroxidase</keyword>
<comment type="subcellular location">
    <subcellularLocation>
        <location evidence="1">Secreted</location>
    </subcellularLocation>
</comment>
<feature type="compositionally biased region" description="Polar residues" evidence="6">
    <location>
        <begin position="79"/>
        <end position="96"/>
    </location>
</feature>
<dbReference type="OrthoDB" id="823504at2759"/>
<proteinExistence type="predicted"/>
<evidence type="ECO:0000256" key="3">
    <source>
        <dbReference type="ARBA" id="ARBA00022559"/>
    </source>
</evidence>
<feature type="binding site" description="axial binding residue" evidence="5">
    <location>
        <position position="672"/>
    </location>
    <ligand>
        <name>heme b</name>
        <dbReference type="ChEBI" id="CHEBI:60344"/>
    </ligand>
    <ligandPart>
        <name>Fe</name>
        <dbReference type="ChEBI" id="CHEBI:18248"/>
    </ligandPart>
</feature>
<gene>
    <name evidence="8" type="ORF">BV898_00247</name>
</gene>
<keyword evidence="9" id="KW-1185">Reference proteome</keyword>
<dbReference type="GO" id="GO:0004601">
    <property type="term" value="F:peroxidase activity"/>
    <property type="evidence" value="ECO:0007669"/>
    <property type="project" value="UniProtKB-KW"/>
</dbReference>
<evidence type="ECO:0000256" key="1">
    <source>
        <dbReference type="ARBA" id="ARBA00004613"/>
    </source>
</evidence>
<reference evidence="9" key="1">
    <citation type="submission" date="2017-01" db="EMBL/GenBank/DDBJ databases">
        <title>Comparative genomics of anhydrobiosis in the tardigrade Hypsibius dujardini.</title>
        <authorList>
            <person name="Yoshida Y."/>
            <person name="Koutsovoulos G."/>
            <person name="Laetsch D."/>
            <person name="Stevens L."/>
            <person name="Kumar S."/>
            <person name="Horikawa D."/>
            <person name="Ishino K."/>
            <person name="Komine S."/>
            <person name="Tomita M."/>
            <person name="Blaxter M."/>
            <person name="Arakawa K."/>
        </authorList>
    </citation>
    <scope>NUCLEOTIDE SEQUENCE [LARGE SCALE GENOMIC DNA]</scope>
    <source>
        <strain evidence="9">Z151</strain>
    </source>
</reference>
<evidence type="ECO:0000313" key="9">
    <source>
        <dbReference type="Proteomes" id="UP000192578"/>
    </source>
</evidence>
<dbReference type="CDD" id="cd09823">
    <property type="entry name" value="peroxinectin_like"/>
    <property type="match status" value="1"/>
</dbReference>
<comment type="caution">
    <text evidence="8">The sequence shown here is derived from an EMBL/GenBank/DDBJ whole genome shotgun (WGS) entry which is preliminary data.</text>
</comment>
<feature type="signal peptide" evidence="7">
    <location>
        <begin position="1"/>
        <end position="22"/>
    </location>
</feature>
<dbReference type="InterPro" id="IPR037120">
    <property type="entry name" value="Haem_peroxidase_sf_animal"/>
</dbReference>
<dbReference type="FunFam" id="1.10.640.10:FF:000003">
    <property type="entry name" value="chorion peroxidase"/>
    <property type="match status" value="1"/>
</dbReference>
<protein>
    <submittedName>
        <fullName evidence="8">Chorion peroxidase</fullName>
    </submittedName>
</protein>
<dbReference type="PRINTS" id="PR00457">
    <property type="entry name" value="ANPEROXIDASE"/>
</dbReference>
<dbReference type="GO" id="GO:0005576">
    <property type="term" value="C:extracellular region"/>
    <property type="evidence" value="ECO:0007669"/>
    <property type="project" value="UniProtKB-SubCell"/>
</dbReference>
<dbReference type="PANTHER" id="PTHR11475">
    <property type="entry name" value="OXIDASE/PEROXIDASE"/>
    <property type="match status" value="1"/>
</dbReference>
<dbReference type="EMBL" id="MTYJ01000001">
    <property type="protein sequence ID" value="OQV26124.1"/>
    <property type="molecule type" value="Genomic_DNA"/>
</dbReference>
<keyword evidence="5" id="KW-0479">Metal-binding</keyword>
<keyword evidence="2" id="KW-0964">Secreted</keyword>
<dbReference type="GO" id="GO:0046872">
    <property type="term" value="F:metal ion binding"/>
    <property type="evidence" value="ECO:0007669"/>
    <property type="project" value="UniProtKB-KW"/>
</dbReference>
<feature type="region of interest" description="Disordered" evidence="6">
    <location>
        <begin position="68"/>
        <end position="99"/>
    </location>
</feature>
<dbReference type="InterPro" id="IPR019791">
    <property type="entry name" value="Haem_peroxidase_animal"/>
</dbReference>
<dbReference type="InterPro" id="IPR010255">
    <property type="entry name" value="Haem_peroxidase_sf"/>
</dbReference>
<dbReference type="GO" id="GO:0020037">
    <property type="term" value="F:heme binding"/>
    <property type="evidence" value="ECO:0007669"/>
    <property type="project" value="InterPro"/>
</dbReference>
<dbReference type="PANTHER" id="PTHR11475:SF106">
    <property type="entry name" value="CURLY SU"/>
    <property type="match status" value="1"/>
</dbReference>
<dbReference type="SUPFAM" id="SSF48113">
    <property type="entry name" value="Heme-dependent peroxidases"/>
    <property type="match status" value="1"/>
</dbReference>
<evidence type="ECO:0000256" key="5">
    <source>
        <dbReference type="PIRSR" id="PIRSR619791-2"/>
    </source>
</evidence>
<evidence type="ECO:0000256" key="4">
    <source>
        <dbReference type="ARBA" id="ARBA00022729"/>
    </source>
</evidence>
<feature type="region of interest" description="Disordered" evidence="6">
    <location>
        <begin position="36"/>
        <end position="55"/>
    </location>
</feature>
<sequence>MKRRKLPPCHAGVFVLLFLVDGVTLPSFAQMPLQSTDIPPSGIRLTSTGRPPAGNTQYFAILSRTSKSPISNEKKRSTTTKLPNLRMNSSRSNSGSIDGGVRKFEPTFSAAAKPSLLKIRAFPEDFAANGHASMEGNMVMQPQPIIMPLGSVRSSSVVKDSSFEVPLGGIGISVNGGAAIGMGLSAAGSVNYVTVDANSNVPQVAYQSAGSQSYMKRYPHTHRSPVELPPLQPAELKQRAGLALERVDQLFNRIEPEILKHSSKTNASTSLHSTVGRSNTRAKLLSRSALIALDISKGLAQDYHLSREQLQYGLPQLNIYSTVLGDVCVAPPVAPCSCKPGKFREIDGFCNNPYHPEWGRSFTPFQRFLPPLYEDGIEAPRAHSITGNVLPSARLVSSVLHPDVDRPHCHYTLLLMHFGQFMDHDINHTPATTLTGYGKAANIQCCDVPYGLPAHPACFPIEIPYSDPYYSKYSLKCMNFVRSEAAPQPGCSLGPREQLNQLTSYLDASQIYGNTYEDMKNIRSYQYGRLRTVFVDYCHKDVLPPDLETSDCPGANATLPCFRAGDSRVNENTGLATLHTIFTREHNRIADELYYLNPYWDDERLFQEARKILGAMLQHILYNEWLPLVLGKDVMYQNDLLPQPVGYYGGYDREINPTIANVFATAALRFGHTLIPSWFRFFNKHHEYIGQKQLRDAFFKPYPLYQPGVIDMYLLGMINDNIQKRDSFITSEVTEHLFENIPYAHGVDLAAINVQRGRDHGIPPYNAWREFCGLPKAYTFDDLKDVMRSEIVERLKTVYENVDDIDLFPAGIAEEPLHDGLLGPTFTCILTKQFVHLKRGDRFWYENDIQPQAFTPDQLREIRRSNIARVICDNSDDVETIQPHAFLHVLPTVNERVPCKGPFLPRIDLSAWKEVPRETADLKGAIHEAVQEVVSPRGGAGDYKK</sequence>
<dbReference type="Pfam" id="PF03098">
    <property type="entry name" value="An_peroxidase"/>
    <property type="match status" value="1"/>
</dbReference>
<feature type="chain" id="PRO_5012574106" evidence="7">
    <location>
        <begin position="23"/>
        <end position="945"/>
    </location>
</feature>
<accession>A0A1W0XF69</accession>
<dbReference type="AlphaFoldDB" id="A0A1W0XF69"/>
<keyword evidence="3 8" id="KW-0560">Oxidoreductase</keyword>
<dbReference type="GO" id="GO:0006979">
    <property type="term" value="P:response to oxidative stress"/>
    <property type="evidence" value="ECO:0007669"/>
    <property type="project" value="InterPro"/>
</dbReference>
<dbReference type="Gene3D" id="1.10.640.10">
    <property type="entry name" value="Haem peroxidase domain superfamily, animal type"/>
    <property type="match status" value="1"/>
</dbReference>
<name>A0A1W0XF69_HYPEX</name>
<keyword evidence="5" id="KW-0408">Iron</keyword>
<evidence type="ECO:0000256" key="7">
    <source>
        <dbReference type="SAM" id="SignalP"/>
    </source>
</evidence>
<keyword evidence="5" id="KW-0349">Heme</keyword>